<dbReference type="PIRSF" id="PIRSF005917">
    <property type="entry name" value="MTase_YraL"/>
    <property type="match status" value="1"/>
</dbReference>
<evidence type="ECO:0000256" key="1">
    <source>
        <dbReference type="ARBA" id="ARBA00022490"/>
    </source>
</evidence>
<gene>
    <name evidence="7" type="ORF">SAMN05444008_12822</name>
</gene>
<keyword evidence="2" id="KW-0698">rRNA processing</keyword>
<name>A0A1M5J6T3_9BACT</name>
<dbReference type="EMBL" id="FQUO01000028">
    <property type="protein sequence ID" value="SHG35999.1"/>
    <property type="molecule type" value="Genomic_DNA"/>
</dbReference>
<accession>A0A1M5J6T3</accession>
<dbReference type="Gene3D" id="3.30.950.10">
    <property type="entry name" value="Methyltransferase, Cobalt-precorrin-4 Transmethylase, Domain 2"/>
    <property type="match status" value="1"/>
</dbReference>
<dbReference type="CDD" id="cd11649">
    <property type="entry name" value="RsmI_like"/>
    <property type="match status" value="1"/>
</dbReference>
<dbReference type="OrthoDB" id="9809084at2"/>
<dbReference type="STRING" id="1302690.BUE76_05770"/>
<protein>
    <submittedName>
        <fullName evidence="7">16S rRNA (Cytidine1402-2'-O)-methyltransferase</fullName>
    </submittedName>
</protein>
<dbReference type="PANTHER" id="PTHR46111">
    <property type="entry name" value="RIBOSOMAL RNA SMALL SUBUNIT METHYLTRANSFERASE I"/>
    <property type="match status" value="1"/>
</dbReference>
<dbReference type="SUPFAM" id="SSF53790">
    <property type="entry name" value="Tetrapyrrole methylase"/>
    <property type="match status" value="1"/>
</dbReference>
<evidence type="ECO:0000256" key="2">
    <source>
        <dbReference type="ARBA" id="ARBA00022552"/>
    </source>
</evidence>
<dbReference type="InterPro" id="IPR008189">
    <property type="entry name" value="rRNA_ssu_MeTfrase_I"/>
</dbReference>
<sequence length="234" mass="26069">MPATVYLIPTVLHEGQTAPLPAYILDAVKACSHFFVEQERTARRFLKLLWKEMVIDDYQWYNMQEVTPELRNSFVQALRANKTIGIISEAGCPGIADPGQVLVQIAQEQGAIVKPLVGPSSILLALMGSGMNGQRFQFVGYLPIEASARLQAIKALEAESRQKDCTQIFIETPYRNNPLLETLTKTCQPQTRICVAVDLTAPTESIITLAAKDWKQKKPELHKRPAIFLLHAGK</sequence>
<dbReference type="AlphaFoldDB" id="A0A1M5J6T3"/>
<evidence type="ECO:0000313" key="7">
    <source>
        <dbReference type="EMBL" id="SHG35999.1"/>
    </source>
</evidence>
<dbReference type="InterPro" id="IPR014776">
    <property type="entry name" value="4pyrrole_Mease_sub2"/>
</dbReference>
<keyword evidence="1" id="KW-0963">Cytoplasm</keyword>
<dbReference type="GO" id="GO:0008168">
    <property type="term" value="F:methyltransferase activity"/>
    <property type="evidence" value="ECO:0007669"/>
    <property type="project" value="UniProtKB-KW"/>
</dbReference>
<keyword evidence="8" id="KW-1185">Reference proteome</keyword>
<evidence type="ECO:0000313" key="8">
    <source>
        <dbReference type="Proteomes" id="UP000184368"/>
    </source>
</evidence>
<evidence type="ECO:0000256" key="4">
    <source>
        <dbReference type="ARBA" id="ARBA00022679"/>
    </source>
</evidence>
<feature type="domain" description="Tetrapyrrole methylase" evidence="6">
    <location>
        <begin position="25"/>
        <end position="208"/>
    </location>
</feature>
<dbReference type="InterPro" id="IPR000878">
    <property type="entry name" value="4pyrrol_Mease"/>
</dbReference>
<evidence type="ECO:0000256" key="3">
    <source>
        <dbReference type="ARBA" id="ARBA00022603"/>
    </source>
</evidence>
<dbReference type="GO" id="GO:0006364">
    <property type="term" value="P:rRNA processing"/>
    <property type="evidence" value="ECO:0007669"/>
    <property type="project" value="UniProtKB-KW"/>
</dbReference>
<dbReference type="RefSeq" id="WP_073048639.1">
    <property type="nucleotide sequence ID" value="NZ_FQUO01000028.1"/>
</dbReference>
<dbReference type="GO" id="GO:0032259">
    <property type="term" value="P:methylation"/>
    <property type="evidence" value="ECO:0007669"/>
    <property type="project" value="UniProtKB-KW"/>
</dbReference>
<dbReference type="Proteomes" id="UP000184368">
    <property type="component" value="Unassembled WGS sequence"/>
</dbReference>
<dbReference type="Gene3D" id="3.40.1010.10">
    <property type="entry name" value="Cobalt-precorrin-4 Transmethylase, Domain 1"/>
    <property type="match status" value="1"/>
</dbReference>
<dbReference type="InterPro" id="IPR035996">
    <property type="entry name" value="4pyrrol_Methylase_sf"/>
</dbReference>
<keyword evidence="5" id="KW-0949">S-adenosyl-L-methionine</keyword>
<proteinExistence type="predicted"/>
<dbReference type="InterPro" id="IPR014777">
    <property type="entry name" value="4pyrrole_Mease_sub1"/>
</dbReference>
<organism evidence="7 8">
    <name type="scientific">Cnuella takakiae</name>
    <dbReference type="NCBI Taxonomy" id="1302690"/>
    <lineage>
        <taxon>Bacteria</taxon>
        <taxon>Pseudomonadati</taxon>
        <taxon>Bacteroidota</taxon>
        <taxon>Chitinophagia</taxon>
        <taxon>Chitinophagales</taxon>
        <taxon>Chitinophagaceae</taxon>
        <taxon>Cnuella</taxon>
    </lineage>
</organism>
<keyword evidence="4 7" id="KW-0808">Transferase</keyword>
<dbReference type="Pfam" id="PF00590">
    <property type="entry name" value="TP_methylase"/>
    <property type="match status" value="1"/>
</dbReference>
<dbReference type="PANTHER" id="PTHR46111:SF2">
    <property type="entry name" value="SAM-DEPENDENT METHYLTRANSFERASE"/>
    <property type="match status" value="1"/>
</dbReference>
<keyword evidence="3 7" id="KW-0489">Methyltransferase</keyword>
<evidence type="ECO:0000256" key="5">
    <source>
        <dbReference type="ARBA" id="ARBA00022691"/>
    </source>
</evidence>
<evidence type="ECO:0000259" key="6">
    <source>
        <dbReference type="Pfam" id="PF00590"/>
    </source>
</evidence>
<reference evidence="7 8" key="1">
    <citation type="submission" date="2016-11" db="EMBL/GenBank/DDBJ databases">
        <authorList>
            <person name="Jaros S."/>
            <person name="Januszkiewicz K."/>
            <person name="Wedrychowicz H."/>
        </authorList>
    </citation>
    <scope>NUCLEOTIDE SEQUENCE [LARGE SCALE GENOMIC DNA]</scope>
    <source>
        <strain evidence="7 8">DSM 26897</strain>
    </source>
</reference>